<dbReference type="eggNOG" id="COG3751">
    <property type="taxonomic scope" value="Bacteria"/>
</dbReference>
<proteinExistence type="predicted"/>
<gene>
    <name evidence="2" type="ordered locus">Terro_3865</name>
</gene>
<dbReference type="InterPro" id="IPR044862">
    <property type="entry name" value="Pro_4_hyd_alph_FE2OG_OXY"/>
</dbReference>
<dbReference type="HOGENOM" id="CLU_078769_1_0_0"/>
<dbReference type="PANTHER" id="PTHR12117">
    <property type="entry name" value="HISTONE ACETYLTRANSFERASE COMPLEX"/>
    <property type="match status" value="1"/>
</dbReference>
<feature type="domain" description="Prolyl 4-hydroxylase alpha subunit Fe(2+) 2OG dioxygenase" evidence="1">
    <location>
        <begin position="127"/>
        <end position="226"/>
    </location>
</feature>
<accession>I3ZLF6</accession>
<dbReference type="Pfam" id="PF13640">
    <property type="entry name" value="2OG-FeII_Oxy_3"/>
    <property type="match status" value="1"/>
</dbReference>
<dbReference type="InterPro" id="IPR051842">
    <property type="entry name" value="uS12_prolyl_hydroxylase"/>
</dbReference>
<dbReference type="STRING" id="926566.Terro_3865"/>
<dbReference type="OrthoDB" id="9783171at2"/>
<evidence type="ECO:0000313" key="3">
    <source>
        <dbReference type="Proteomes" id="UP000006056"/>
    </source>
</evidence>
<sequence length="278" mass="31731">MQPTVQEQDQGIMSYLKYPVHLPADLSTLREQYKNAKPFPHLVLDDFFDESTLKALCSEIPGASDETWVHHSDDRQEKFGLRSAISLGPEGYAFASFLHSASFLYLLSEITGIWGLLPDPYLQGGGFHMIPPGGYFDVHEDRKTDYTTSLQRRLVLITYLNENWAPNYGGELELWDKTGTRCESRLAPLFNRAVLFEVADNNYHGNPNPVACPVGRTRNSFATYFHTVPQEGDGKVDRFSSKFAPKMYRKEQAAWKKIARSFLPPIIWEVVNKARRSY</sequence>
<dbReference type="EMBL" id="CP003379">
    <property type="protein sequence ID" value="AFL90074.1"/>
    <property type="molecule type" value="Genomic_DNA"/>
</dbReference>
<reference evidence="2 3" key="1">
    <citation type="submission" date="2012-06" db="EMBL/GenBank/DDBJ databases">
        <title>Complete genome of Terriglobus roseus DSM 18391.</title>
        <authorList>
            <consortium name="US DOE Joint Genome Institute (JGI-PGF)"/>
            <person name="Lucas S."/>
            <person name="Copeland A."/>
            <person name="Lapidus A."/>
            <person name="Glavina del Rio T."/>
            <person name="Dalin E."/>
            <person name="Tice H."/>
            <person name="Bruce D."/>
            <person name="Goodwin L."/>
            <person name="Pitluck S."/>
            <person name="Peters L."/>
            <person name="Mikhailova N."/>
            <person name="Munk A.C.C."/>
            <person name="Kyrpides N."/>
            <person name="Mavromatis K."/>
            <person name="Ivanova N."/>
            <person name="Brettin T."/>
            <person name="Detter J.C."/>
            <person name="Han C."/>
            <person name="Larimer F."/>
            <person name="Land M."/>
            <person name="Hauser L."/>
            <person name="Markowitz V."/>
            <person name="Cheng J.-F."/>
            <person name="Hugenholtz P."/>
            <person name="Woyke T."/>
            <person name="Wu D."/>
            <person name="Brambilla E."/>
            <person name="Klenk H.-P."/>
            <person name="Eisen J.A."/>
        </authorList>
    </citation>
    <scope>NUCLEOTIDE SEQUENCE [LARGE SCALE GENOMIC DNA]</scope>
    <source>
        <strain evidence="3">DSM 18391 / NRRL B-41598 / KBS 63</strain>
    </source>
</reference>
<organism evidence="2 3">
    <name type="scientific">Terriglobus roseus (strain DSM 18391 / NRRL B-41598 / KBS 63)</name>
    <dbReference type="NCBI Taxonomy" id="926566"/>
    <lineage>
        <taxon>Bacteria</taxon>
        <taxon>Pseudomonadati</taxon>
        <taxon>Acidobacteriota</taxon>
        <taxon>Terriglobia</taxon>
        <taxon>Terriglobales</taxon>
        <taxon>Acidobacteriaceae</taxon>
        <taxon>Terriglobus</taxon>
    </lineage>
</organism>
<evidence type="ECO:0000259" key="1">
    <source>
        <dbReference type="Pfam" id="PF13640"/>
    </source>
</evidence>
<protein>
    <recommendedName>
        <fullName evidence="1">Prolyl 4-hydroxylase alpha subunit Fe(2+) 2OG dioxygenase domain-containing protein</fullName>
    </recommendedName>
</protein>
<evidence type="ECO:0000313" key="2">
    <source>
        <dbReference type="EMBL" id="AFL90074.1"/>
    </source>
</evidence>
<keyword evidence="3" id="KW-1185">Reference proteome</keyword>
<dbReference type="Proteomes" id="UP000006056">
    <property type="component" value="Chromosome"/>
</dbReference>
<dbReference type="Gene3D" id="2.60.120.620">
    <property type="entry name" value="q2cbj1_9rhob like domain"/>
    <property type="match status" value="1"/>
</dbReference>
<dbReference type="KEGG" id="trs:Terro_3865"/>
<dbReference type="RefSeq" id="WP_014787334.1">
    <property type="nucleotide sequence ID" value="NC_018014.1"/>
</dbReference>
<name>I3ZLF6_TERRK</name>
<dbReference type="PANTHER" id="PTHR12117:SF0">
    <property type="entry name" value="PROLYL 3-HYDROXYLASE OGFOD1"/>
    <property type="match status" value="1"/>
</dbReference>
<dbReference type="AlphaFoldDB" id="I3ZLF6"/>